<accession>A0A549SQ37</accession>
<dbReference type="AlphaFoldDB" id="A0A549SQ37"/>
<evidence type="ECO:0000256" key="1">
    <source>
        <dbReference type="SAM" id="MobiDB-lite"/>
    </source>
</evidence>
<evidence type="ECO:0000313" key="2">
    <source>
        <dbReference type="EMBL" id="TRL31719.1"/>
    </source>
</evidence>
<proteinExistence type="predicted"/>
<feature type="region of interest" description="Disordered" evidence="1">
    <location>
        <begin position="70"/>
        <end position="90"/>
    </location>
</feature>
<gene>
    <name evidence="2" type="ORF">FNA46_24235</name>
</gene>
<dbReference type="RefSeq" id="WP_143127812.1">
    <property type="nucleotide sequence ID" value="NZ_VJMG01000090.1"/>
</dbReference>
<protein>
    <submittedName>
        <fullName evidence="2">Uncharacterized protein</fullName>
    </submittedName>
</protein>
<sequence length="90" mass="9598">MTQVLSVSAVTAGYVMEAAKPARRVATADKVKDAQVDAERNEVRKAGADASEVAGLIPAVAVSFDVTTSRQHQPQQQASLQQARNAYEEI</sequence>
<reference evidence="2 3" key="1">
    <citation type="submission" date="2019-07" db="EMBL/GenBank/DDBJ databases">
        <title>Ln-dependent methylotrophs.</title>
        <authorList>
            <person name="Tani A."/>
        </authorList>
    </citation>
    <scope>NUCLEOTIDE SEQUENCE [LARGE SCALE GENOMIC DNA]</scope>
    <source>
        <strain evidence="2 3">SM12</strain>
    </source>
</reference>
<organism evidence="2 3">
    <name type="scientific">Rhizobium straminoryzae</name>
    <dbReference type="NCBI Taxonomy" id="1387186"/>
    <lineage>
        <taxon>Bacteria</taxon>
        <taxon>Pseudomonadati</taxon>
        <taxon>Pseudomonadota</taxon>
        <taxon>Alphaproteobacteria</taxon>
        <taxon>Hyphomicrobiales</taxon>
        <taxon>Rhizobiaceae</taxon>
        <taxon>Rhizobium/Agrobacterium group</taxon>
        <taxon>Rhizobium</taxon>
    </lineage>
</organism>
<name>A0A549SQ37_9HYPH</name>
<evidence type="ECO:0000313" key="3">
    <source>
        <dbReference type="Proteomes" id="UP000316801"/>
    </source>
</evidence>
<dbReference type="EMBL" id="VJMG01000090">
    <property type="protein sequence ID" value="TRL31719.1"/>
    <property type="molecule type" value="Genomic_DNA"/>
</dbReference>
<dbReference type="Proteomes" id="UP000316801">
    <property type="component" value="Unassembled WGS sequence"/>
</dbReference>
<comment type="caution">
    <text evidence="2">The sequence shown here is derived from an EMBL/GenBank/DDBJ whole genome shotgun (WGS) entry which is preliminary data.</text>
</comment>
<feature type="compositionally biased region" description="Low complexity" evidence="1">
    <location>
        <begin position="71"/>
        <end position="82"/>
    </location>
</feature>
<keyword evidence="3" id="KW-1185">Reference proteome</keyword>